<sequence>IASAEYSGLIGAVGVGILWFNELPDIYMLIGTIMIVIPIVWLANVEKRKQKVLATQTQPLEHVAP</sequence>
<name>A0A850QU04_PHODD</name>
<evidence type="ECO:0000313" key="3">
    <source>
        <dbReference type="Proteomes" id="UP000533429"/>
    </source>
</evidence>
<dbReference type="SUPFAM" id="SSF103481">
    <property type="entry name" value="Multidrug resistance efflux transporter EmrE"/>
    <property type="match status" value="1"/>
</dbReference>
<dbReference type="AlphaFoldDB" id="A0A850QU04"/>
<evidence type="ECO:0000313" key="2">
    <source>
        <dbReference type="EMBL" id="NVP03217.1"/>
    </source>
</evidence>
<feature type="non-terminal residue" evidence="2">
    <location>
        <position position="1"/>
    </location>
</feature>
<dbReference type="Proteomes" id="UP000533429">
    <property type="component" value="Unassembled WGS sequence"/>
</dbReference>
<dbReference type="InterPro" id="IPR037185">
    <property type="entry name" value="EmrE-like"/>
</dbReference>
<keyword evidence="1" id="KW-0472">Membrane</keyword>
<organism evidence="2 3">
    <name type="scientific">Photobacterium damselae subsp. damselae</name>
    <name type="common">Listonella damsela</name>
    <dbReference type="NCBI Taxonomy" id="85581"/>
    <lineage>
        <taxon>Bacteria</taxon>
        <taxon>Pseudomonadati</taxon>
        <taxon>Pseudomonadota</taxon>
        <taxon>Gammaproteobacteria</taxon>
        <taxon>Vibrionales</taxon>
        <taxon>Vibrionaceae</taxon>
        <taxon>Photobacterium</taxon>
    </lineage>
</organism>
<keyword evidence="1" id="KW-1133">Transmembrane helix</keyword>
<comment type="caution">
    <text evidence="2">The sequence shown here is derived from an EMBL/GenBank/DDBJ whole genome shotgun (WGS) entry which is preliminary data.</text>
</comment>
<proteinExistence type="predicted"/>
<protein>
    <submittedName>
        <fullName evidence="2">EamA family transporter</fullName>
    </submittedName>
</protein>
<evidence type="ECO:0000256" key="1">
    <source>
        <dbReference type="SAM" id="Phobius"/>
    </source>
</evidence>
<dbReference type="EMBL" id="JABXOR010001531">
    <property type="protein sequence ID" value="NVP03217.1"/>
    <property type="molecule type" value="Genomic_DNA"/>
</dbReference>
<accession>A0A850QU04</accession>
<feature type="transmembrane region" description="Helical" evidence="1">
    <location>
        <begin position="26"/>
        <end position="43"/>
    </location>
</feature>
<keyword evidence="1" id="KW-0812">Transmembrane</keyword>
<reference evidence="2 3" key="1">
    <citation type="submission" date="2020-06" db="EMBL/GenBank/DDBJ databases">
        <title>Photobacterium damselae subsp. damselae comparative genomics.</title>
        <authorList>
            <person name="Osorio C.R."/>
        </authorList>
    </citation>
    <scope>NUCLEOTIDE SEQUENCE [LARGE SCALE GENOMIC DNA]</scope>
    <source>
        <strain evidence="2 3">TW250/03</strain>
    </source>
</reference>
<gene>
    <name evidence="2" type="ORF">HWA77_23710</name>
</gene>